<dbReference type="EMBL" id="JAARWW010000005">
    <property type="protein sequence ID" value="MBC2004655.1"/>
    <property type="molecule type" value="Genomic_DNA"/>
</dbReference>
<name>A0A842CS69_9LIST</name>
<accession>A0A842CS69</accession>
<comment type="caution">
    <text evidence="1">The sequence shown here is derived from an EMBL/GenBank/DDBJ whole genome shotgun (WGS) entry which is preliminary data.</text>
</comment>
<evidence type="ECO:0000313" key="1">
    <source>
        <dbReference type="EMBL" id="MBC2004655.1"/>
    </source>
</evidence>
<dbReference type="AlphaFoldDB" id="A0A842CS69"/>
<sequence length="67" mass="7451">MNIIKKGGVVRAKKPIILLKRNGISISYAAGTKFKVEKIMNSNILKVKPLGEDVFGTLRVENLEVIR</sequence>
<dbReference type="Proteomes" id="UP000546806">
    <property type="component" value="Unassembled WGS sequence"/>
</dbReference>
<protein>
    <recommendedName>
        <fullName evidence="3">Flagella basal body P-ring formation protein FlgA C-terminal domain-containing protein</fullName>
    </recommendedName>
</protein>
<evidence type="ECO:0008006" key="3">
    <source>
        <dbReference type="Google" id="ProtNLM"/>
    </source>
</evidence>
<gene>
    <name evidence="1" type="ORF">HCA78_12800</name>
</gene>
<reference evidence="1 2" key="1">
    <citation type="submission" date="2020-03" db="EMBL/GenBank/DDBJ databases">
        <title>Soil Listeria distribution.</title>
        <authorList>
            <person name="Liao J."/>
            <person name="Wiedmann M."/>
        </authorList>
    </citation>
    <scope>NUCLEOTIDE SEQUENCE [LARGE SCALE GENOMIC DNA]</scope>
    <source>
        <strain evidence="1 2">FSL L7-0435</strain>
    </source>
</reference>
<organism evidence="1 2">
    <name type="scientific">Listeria booriae</name>
    <dbReference type="NCBI Taxonomy" id="1552123"/>
    <lineage>
        <taxon>Bacteria</taxon>
        <taxon>Bacillati</taxon>
        <taxon>Bacillota</taxon>
        <taxon>Bacilli</taxon>
        <taxon>Bacillales</taxon>
        <taxon>Listeriaceae</taxon>
        <taxon>Listeria</taxon>
    </lineage>
</organism>
<dbReference type="RefSeq" id="WP_185533664.1">
    <property type="nucleotide sequence ID" value="NZ_JAARWW010000005.1"/>
</dbReference>
<proteinExistence type="predicted"/>
<evidence type="ECO:0000313" key="2">
    <source>
        <dbReference type="Proteomes" id="UP000546806"/>
    </source>
</evidence>